<dbReference type="Proteomes" id="UP001597083">
    <property type="component" value="Unassembled WGS sequence"/>
</dbReference>
<dbReference type="InterPro" id="IPR030395">
    <property type="entry name" value="GP_PDE_dom"/>
</dbReference>
<reference evidence="3" key="1">
    <citation type="journal article" date="2019" name="Int. J. Syst. Evol. Microbiol.">
        <title>The Global Catalogue of Microorganisms (GCM) 10K type strain sequencing project: providing services to taxonomists for standard genome sequencing and annotation.</title>
        <authorList>
            <consortium name="The Broad Institute Genomics Platform"/>
            <consortium name="The Broad Institute Genome Sequencing Center for Infectious Disease"/>
            <person name="Wu L."/>
            <person name="Ma J."/>
        </authorList>
    </citation>
    <scope>NUCLEOTIDE SEQUENCE [LARGE SCALE GENOMIC DNA]</scope>
    <source>
        <strain evidence="3">JCM 31696</strain>
    </source>
</reference>
<protein>
    <submittedName>
        <fullName evidence="2">Glycerophosphodiester phosphodiesterase family protein</fullName>
    </submittedName>
</protein>
<keyword evidence="3" id="KW-1185">Reference proteome</keyword>
<dbReference type="Gene3D" id="3.20.20.190">
    <property type="entry name" value="Phosphatidylinositol (PI) phosphodiesterase"/>
    <property type="match status" value="1"/>
</dbReference>
<dbReference type="EMBL" id="JBHTIR010001363">
    <property type="protein sequence ID" value="MFD0852455.1"/>
    <property type="molecule type" value="Genomic_DNA"/>
</dbReference>
<evidence type="ECO:0000313" key="2">
    <source>
        <dbReference type="EMBL" id="MFD0852455.1"/>
    </source>
</evidence>
<gene>
    <name evidence="2" type="ORF">ACFQ07_09490</name>
</gene>
<organism evidence="2 3">
    <name type="scientific">Actinomadura adrarensis</name>
    <dbReference type="NCBI Taxonomy" id="1819600"/>
    <lineage>
        <taxon>Bacteria</taxon>
        <taxon>Bacillati</taxon>
        <taxon>Actinomycetota</taxon>
        <taxon>Actinomycetes</taxon>
        <taxon>Streptosporangiales</taxon>
        <taxon>Thermomonosporaceae</taxon>
        <taxon>Actinomadura</taxon>
    </lineage>
</organism>
<dbReference type="PROSITE" id="PS51704">
    <property type="entry name" value="GP_PDE"/>
    <property type="match status" value="1"/>
</dbReference>
<dbReference type="Pfam" id="PF03009">
    <property type="entry name" value="GDPD"/>
    <property type="match status" value="1"/>
</dbReference>
<dbReference type="InterPro" id="IPR017946">
    <property type="entry name" value="PLC-like_Pdiesterase_TIM-brl"/>
</dbReference>
<dbReference type="SUPFAM" id="SSF51695">
    <property type="entry name" value="PLC-like phosphodiesterases"/>
    <property type="match status" value="1"/>
</dbReference>
<feature type="domain" description="GP-PDE" evidence="1">
    <location>
        <begin position="13"/>
        <end position="49"/>
    </location>
</feature>
<evidence type="ECO:0000259" key="1">
    <source>
        <dbReference type="PROSITE" id="PS51704"/>
    </source>
</evidence>
<proteinExistence type="predicted"/>
<accession>A0ABW3CDE4</accession>
<evidence type="ECO:0000313" key="3">
    <source>
        <dbReference type="Proteomes" id="UP001597083"/>
    </source>
</evidence>
<sequence>MRATFEFLDHPGPIAFAHRGGVGGGCPENSMAAFQRAIDLGYRYLETDA</sequence>
<comment type="caution">
    <text evidence="2">The sequence shown here is derived from an EMBL/GenBank/DDBJ whole genome shotgun (WGS) entry which is preliminary data.</text>
</comment>
<feature type="non-terminal residue" evidence="2">
    <location>
        <position position="49"/>
    </location>
</feature>
<name>A0ABW3CDE4_9ACTN</name>